<organism evidence="3 4">
    <name type="scientific">Meloidogyne floridensis</name>
    <dbReference type="NCBI Taxonomy" id="298350"/>
    <lineage>
        <taxon>Eukaryota</taxon>
        <taxon>Metazoa</taxon>
        <taxon>Ecdysozoa</taxon>
        <taxon>Nematoda</taxon>
        <taxon>Chromadorea</taxon>
        <taxon>Rhabditida</taxon>
        <taxon>Tylenchina</taxon>
        <taxon>Tylenchomorpha</taxon>
        <taxon>Tylenchoidea</taxon>
        <taxon>Meloidogynidae</taxon>
        <taxon>Meloidogyninae</taxon>
        <taxon>Meloidogyne</taxon>
    </lineage>
</organism>
<evidence type="ECO:0000313" key="4">
    <source>
        <dbReference type="WBParaSite" id="scf7180000423035.g10059"/>
    </source>
</evidence>
<dbReference type="InterPro" id="IPR012171">
    <property type="entry name" value="Fatty_acid_desaturase"/>
</dbReference>
<keyword evidence="1" id="KW-0812">Transmembrane</keyword>
<sequence length="264" mass="30648">MSLISSNTIVETTKTNGNTISDFNNKINYSFPNLNELRNAIPAEYWVLGMFLFSIFVVGHDCGHGTFSSYTWVNDLFGHVAHAPTMDMSHPWIPEKLYLSLNWISKHYLKFPLTGFISWIPLYTIFGIPDGSHFWPWSKLFENNTDRIKCVVSVAACFLCAYIALYFLITYLQHHDEETEVYEDGTWGFVRGQLQTVDRSFGFGIDKALHNITDGHVAHHLFFTRIPHYNLPKATEAVKRILTEKYPGTYKYKKSYDFLIEFLW</sequence>
<reference evidence="4" key="1">
    <citation type="submission" date="2022-11" db="UniProtKB">
        <authorList>
            <consortium name="WormBaseParasite"/>
        </authorList>
    </citation>
    <scope>IDENTIFICATION</scope>
</reference>
<dbReference type="InterPro" id="IPR005804">
    <property type="entry name" value="FA_desaturase_dom"/>
</dbReference>
<dbReference type="Pfam" id="PF00487">
    <property type="entry name" value="FA_desaturase"/>
    <property type="match status" value="1"/>
</dbReference>
<keyword evidence="1" id="KW-1133">Transmembrane helix</keyword>
<dbReference type="Proteomes" id="UP000887560">
    <property type="component" value="Unplaced"/>
</dbReference>
<dbReference type="PANTHER" id="PTHR32100">
    <property type="entry name" value="OMEGA-6 FATTY ACID DESATURASE, CHLOROPLASTIC"/>
    <property type="match status" value="1"/>
</dbReference>
<dbReference type="AlphaFoldDB" id="A0A915P0A3"/>
<evidence type="ECO:0000256" key="1">
    <source>
        <dbReference type="SAM" id="Phobius"/>
    </source>
</evidence>
<keyword evidence="3" id="KW-1185">Reference proteome</keyword>
<accession>A0A915P0A3</accession>
<dbReference type="GO" id="GO:0016491">
    <property type="term" value="F:oxidoreductase activity"/>
    <property type="evidence" value="ECO:0007669"/>
    <property type="project" value="InterPro"/>
</dbReference>
<keyword evidence="1" id="KW-0472">Membrane</keyword>
<feature type="transmembrane region" description="Helical" evidence="1">
    <location>
        <begin position="108"/>
        <end position="128"/>
    </location>
</feature>
<proteinExistence type="predicted"/>
<dbReference type="WBParaSite" id="scf7180000423035.g10059">
    <property type="protein sequence ID" value="scf7180000423035.g10059"/>
    <property type="gene ID" value="scf7180000423035.g10059"/>
</dbReference>
<feature type="transmembrane region" description="Helical" evidence="1">
    <location>
        <begin position="148"/>
        <end position="169"/>
    </location>
</feature>
<feature type="domain" description="Fatty acid desaturase" evidence="2">
    <location>
        <begin position="46"/>
        <end position="91"/>
    </location>
</feature>
<evidence type="ECO:0000259" key="2">
    <source>
        <dbReference type="Pfam" id="PF00487"/>
    </source>
</evidence>
<protein>
    <submittedName>
        <fullName evidence="4">Fatty acid desaturase domain-containing protein</fullName>
    </submittedName>
</protein>
<name>A0A915P0A3_9BILA</name>
<evidence type="ECO:0000313" key="3">
    <source>
        <dbReference type="Proteomes" id="UP000887560"/>
    </source>
</evidence>